<dbReference type="InterPro" id="IPR001647">
    <property type="entry name" value="HTH_TetR"/>
</dbReference>
<dbReference type="Proteomes" id="UP001499841">
    <property type="component" value="Unassembled WGS sequence"/>
</dbReference>
<evidence type="ECO:0000256" key="2">
    <source>
        <dbReference type="ARBA" id="ARBA00023125"/>
    </source>
</evidence>
<organism evidence="6 7">
    <name type="scientific">Georgenia daeguensis</name>
    <dbReference type="NCBI Taxonomy" id="908355"/>
    <lineage>
        <taxon>Bacteria</taxon>
        <taxon>Bacillati</taxon>
        <taxon>Actinomycetota</taxon>
        <taxon>Actinomycetes</taxon>
        <taxon>Micrococcales</taxon>
        <taxon>Bogoriellaceae</taxon>
        <taxon>Georgenia</taxon>
    </lineage>
</organism>
<dbReference type="SUPFAM" id="SSF46689">
    <property type="entry name" value="Homeodomain-like"/>
    <property type="match status" value="1"/>
</dbReference>
<evidence type="ECO:0000256" key="1">
    <source>
        <dbReference type="ARBA" id="ARBA00023015"/>
    </source>
</evidence>
<dbReference type="Gene3D" id="1.10.357.10">
    <property type="entry name" value="Tetracycline Repressor, domain 2"/>
    <property type="match status" value="1"/>
</dbReference>
<comment type="caution">
    <text evidence="6">The sequence shown here is derived from an EMBL/GenBank/DDBJ whole genome shotgun (WGS) entry which is preliminary data.</text>
</comment>
<dbReference type="Pfam" id="PF17754">
    <property type="entry name" value="TetR_C_14"/>
    <property type="match status" value="1"/>
</dbReference>
<dbReference type="EMBL" id="BAABBA010000003">
    <property type="protein sequence ID" value="GAA4286422.1"/>
    <property type="molecule type" value="Genomic_DNA"/>
</dbReference>
<dbReference type="PANTHER" id="PTHR30055">
    <property type="entry name" value="HTH-TYPE TRANSCRIPTIONAL REGULATOR RUTR"/>
    <property type="match status" value="1"/>
</dbReference>
<dbReference type="InterPro" id="IPR009057">
    <property type="entry name" value="Homeodomain-like_sf"/>
</dbReference>
<keyword evidence="2 4" id="KW-0238">DNA-binding</keyword>
<evidence type="ECO:0000259" key="5">
    <source>
        <dbReference type="PROSITE" id="PS50977"/>
    </source>
</evidence>
<accession>A0ABP8ER46</accession>
<evidence type="ECO:0000313" key="7">
    <source>
        <dbReference type="Proteomes" id="UP001499841"/>
    </source>
</evidence>
<dbReference type="RefSeq" id="WP_345037918.1">
    <property type="nucleotide sequence ID" value="NZ_BAABBA010000003.1"/>
</dbReference>
<proteinExistence type="predicted"/>
<dbReference type="InterPro" id="IPR050109">
    <property type="entry name" value="HTH-type_TetR-like_transc_reg"/>
</dbReference>
<feature type="DNA-binding region" description="H-T-H motif" evidence="4">
    <location>
        <begin position="38"/>
        <end position="57"/>
    </location>
</feature>
<dbReference type="Pfam" id="PF00440">
    <property type="entry name" value="TetR_N"/>
    <property type="match status" value="1"/>
</dbReference>
<name>A0ABP8ER46_9MICO</name>
<gene>
    <name evidence="6" type="ORF">GCM10022262_07810</name>
</gene>
<evidence type="ECO:0000256" key="3">
    <source>
        <dbReference type="ARBA" id="ARBA00023163"/>
    </source>
</evidence>
<evidence type="ECO:0000256" key="4">
    <source>
        <dbReference type="PROSITE-ProRule" id="PRU00335"/>
    </source>
</evidence>
<keyword evidence="3" id="KW-0804">Transcription</keyword>
<keyword evidence="1" id="KW-0805">Transcription regulation</keyword>
<evidence type="ECO:0000313" key="6">
    <source>
        <dbReference type="EMBL" id="GAA4286422.1"/>
    </source>
</evidence>
<keyword evidence="7" id="KW-1185">Reference proteome</keyword>
<protein>
    <submittedName>
        <fullName evidence="6">TetR family transcriptional regulator</fullName>
    </submittedName>
</protein>
<dbReference type="Gene3D" id="1.10.10.60">
    <property type="entry name" value="Homeodomain-like"/>
    <property type="match status" value="1"/>
</dbReference>
<dbReference type="PROSITE" id="PS50977">
    <property type="entry name" value="HTH_TETR_2"/>
    <property type="match status" value="1"/>
</dbReference>
<reference evidence="7" key="1">
    <citation type="journal article" date="2019" name="Int. J. Syst. Evol. Microbiol.">
        <title>The Global Catalogue of Microorganisms (GCM) 10K type strain sequencing project: providing services to taxonomists for standard genome sequencing and annotation.</title>
        <authorList>
            <consortium name="The Broad Institute Genomics Platform"/>
            <consortium name="The Broad Institute Genome Sequencing Center for Infectious Disease"/>
            <person name="Wu L."/>
            <person name="Ma J."/>
        </authorList>
    </citation>
    <scope>NUCLEOTIDE SEQUENCE [LARGE SCALE GENOMIC DNA]</scope>
    <source>
        <strain evidence="7">JCM 17459</strain>
    </source>
</reference>
<feature type="domain" description="HTH tetR-type" evidence="5">
    <location>
        <begin position="15"/>
        <end position="75"/>
    </location>
</feature>
<dbReference type="InterPro" id="IPR041347">
    <property type="entry name" value="MftR_C"/>
</dbReference>
<dbReference type="PANTHER" id="PTHR30055:SF238">
    <property type="entry name" value="MYCOFACTOCIN BIOSYNTHESIS TRANSCRIPTIONAL REGULATOR MFTR-RELATED"/>
    <property type="match status" value="1"/>
</dbReference>
<sequence length="216" mass="23845">MSDSAEMGLRALKKQMTHEAIAEAALKLTLEKGLDHVTIDEIAKQAFVSPRTFSNYFSCKEEAVVAADDHYTDEVVADLARRPADEPPLDSLRHVLVDLARSQSRQQLRAYVERVQLEDQYPTLRPFRMAQYEQLEEALRGAIAERTGTNVASDLYPWLAAAAAVNIIKTTTRLWGRPTAARVRLIEKIEGAFDQIAAGLPAPTSGTEAPASKALK</sequence>